<evidence type="ECO:0000256" key="2">
    <source>
        <dbReference type="ARBA" id="ARBA00010617"/>
    </source>
</evidence>
<dbReference type="InterPro" id="IPR002401">
    <property type="entry name" value="Cyt_P450_E_grp-I"/>
</dbReference>
<keyword evidence="6" id="KW-0408">Iron</keyword>
<protein>
    <submittedName>
        <fullName evidence="8">Cytochrome P450</fullName>
    </submittedName>
</protein>
<dbReference type="Pfam" id="PF00067">
    <property type="entry name" value="p450"/>
    <property type="match status" value="1"/>
</dbReference>
<dbReference type="PANTHER" id="PTHR24305:SF157">
    <property type="entry name" value="N-ACETYLTRYPTOPHAN 6-HYDROXYLASE IVOC-RELATED"/>
    <property type="match status" value="1"/>
</dbReference>
<evidence type="ECO:0000256" key="4">
    <source>
        <dbReference type="ARBA" id="ARBA00022723"/>
    </source>
</evidence>
<dbReference type="PRINTS" id="PR00463">
    <property type="entry name" value="EP450I"/>
</dbReference>
<comment type="caution">
    <text evidence="8">The sequence shown here is derived from an EMBL/GenBank/DDBJ whole genome shotgun (WGS) entry which is preliminary data.</text>
</comment>
<keyword evidence="3" id="KW-0349">Heme</keyword>
<dbReference type="Proteomes" id="UP001610335">
    <property type="component" value="Unassembled WGS sequence"/>
</dbReference>
<reference evidence="8 9" key="1">
    <citation type="submission" date="2024-07" db="EMBL/GenBank/DDBJ databases">
        <title>Section-level genome sequencing and comparative genomics of Aspergillus sections Usti and Cavernicolus.</title>
        <authorList>
            <consortium name="Lawrence Berkeley National Laboratory"/>
            <person name="Nybo J.L."/>
            <person name="Vesth T.C."/>
            <person name="Theobald S."/>
            <person name="Frisvad J.C."/>
            <person name="Larsen T.O."/>
            <person name="Kjaerboelling I."/>
            <person name="Rothschild-Mancinelli K."/>
            <person name="Lyhne E.K."/>
            <person name="Kogle M.E."/>
            <person name="Barry K."/>
            <person name="Clum A."/>
            <person name="Na H."/>
            <person name="Ledsgaard L."/>
            <person name="Lin J."/>
            <person name="Lipzen A."/>
            <person name="Kuo A."/>
            <person name="Riley R."/>
            <person name="Mondo S."/>
            <person name="LaButti K."/>
            <person name="Haridas S."/>
            <person name="Pangalinan J."/>
            <person name="Salamov A.A."/>
            <person name="Simmons B.A."/>
            <person name="Magnuson J.K."/>
            <person name="Chen J."/>
            <person name="Drula E."/>
            <person name="Henrissat B."/>
            <person name="Wiebenga A."/>
            <person name="Lubbers R.J."/>
            <person name="Gomes A.C."/>
            <person name="Makela M.R."/>
            <person name="Stajich J."/>
            <person name="Grigoriev I.V."/>
            <person name="Mortensen U.H."/>
            <person name="De vries R.P."/>
            <person name="Baker S.E."/>
            <person name="Andersen M.R."/>
        </authorList>
    </citation>
    <scope>NUCLEOTIDE SEQUENCE [LARGE SCALE GENOMIC DNA]</scope>
    <source>
        <strain evidence="8 9">CBS 600.67</strain>
    </source>
</reference>
<organism evidence="8 9">
    <name type="scientific">Aspergillus cavernicola</name>
    <dbReference type="NCBI Taxonomy" id="176166"/>
    <lineage>
        <taxon>Eukaryota</taxon>
        <taxon>Fungi</taxon>
        <taxon>Dikarya</taxon>
        <taxon>Ascomycota</taxon>
        <taxon>Pezizomycotina</taxon>
        <taxon>Eurotiomycetes</taxon>
        <taxon>Eurotiomycetidae</taxon>
        <taxon>Eurotiales</taxon>
        <taxon>Aspergillaceae</taxon>
        <taxon>Aspergillus</taxon>
        <taxon>Aspergillus subgen. Nidulantes</taxon>
    </lineage>
</organism>
<keyword evidence="7" id="KW-0503">Monooxygenase</keyword>
<proteinExistence type="inferred from homology"/>
<keyword evidence="5" id="KW-0560">Oxidoreductase</keyword>
<dbReference type="EMBL" id="JBFXLS010000056">
    <property type="protein sequence ID" value="KAL2822793.1"/>
    <property type="molecule type" value="Genomic_DNA"/>
</dbReference>
<evidence type="ECO:0000256" key="1">
    <source>
        <dbReference type="ARBA" id="ARBA00001971"/>
    </source>
</evidence>
<dbReference type="SUPFAM" id="SSF48264">
    <property type="entry name" value="Cytochrome P450"/>
    <property type="match status" value="1"/>
</dbReference>
<evidence type="ECO:0000256" key="5">
    <source>
        <dbReference type="ARBA" id="ARBA00023002"/>
    </source>
</evidence>
<name>A0ABR4I7C7_9EURO</name>
<dbReference type="Gene3D" id="1.10.630.10">
    <property type="entry name" value="Cytochrome P450"/>
    <property type="match status" value="1"/>
</dbReference>
<accession>A0ABR4I7C7</accession>
<dbReference type="PANTHER" id="PTHR24305">
    <property type="entry name" value="CYTOCHROME P450"/>
    <property type="match status" value="1"/>
</dbReference>
<keyword evidence="4" id="KW-0479">Metal-binding</keyword>
<evidence type="ECO:0000256" key="6">
    <source>
        <dbReference type="ARBA" id="ARBA00023004"/>
    </source>
</evidence>
<evidence type="ECO:0000256" key="3">
    <source>
        <dbReference type="ARBA" id="ARBA00022617"/>
    </source>
</evidence>
<dbReference type="InterPro" id="IPR050121">
    <property type="entry name" value="Cytochrome_P450_monoxygenase"/>
</dbReference>
<dbReference type="InterPro" id="IPR001128">
    <property type="entry name" value="Cyt_P450"/>
</dbReference>
<comment type="similarity">
    <text evidence="2">Belongs to the cytochrome P450 family.</text>
</comment>
<evidence type="ECO:0000313" key="8">
    <source>
        <dbReference type="EMBL" id="KAL2822793.1"/>
    </source>
</evidence>
<sequence length="264" mass="30484">MGLVFQFQQRCNNIVERIIEEQKIQGSEKTTSQFSQPTLFHDVLNSNLPPEEKSPERLAQEVQVVIGAGAETTGKMLTWTTYYLLENPEKLNKLKAELNRLDPDQIATLIDFEKMPYLTCVMLEGLRLSYGVSSSFQRISPDRNLQFQKWSIPAGTPVGMTSTLIHYNEQIFPDSHEFIPERWMDQEKRKQNPSRDIWSPSRRGLVSHNNDSLARAEILLAIPNIVRRLDLELYETTREDVTIAHDLFLPFAREGRKGVRVLVR</sequence>
<dbReference type="CDD" id="cd11062">
    <property type="entry name" value="CYP58-like"/>
    <property type="match status" value="1"/>
</dbReference>
<dbReference type="InterPro" id="IPR036396">
    <property type="entry name" value="Cyt_P450_sf"/>
</dbReference>
<keyword evidence="9" id="KW-1185">Reference proteome</keyword>
<evidence type="ECO:0000313" key="9">
    <source>
        <dbReference type="Proteomes" id="UP001610335"/>
    </source>
</evidence>
<comment type="cofactor">
    <cofactor evidence="1">
        <name>heme</name>
        <dbReference type="ChEBI" id="CHEBI:30413"/>
    </cofactor>
</comment>
<gene>
    <name evidence="8" type="ORF">BDW59DRAFT_163604</name>
</gene>
<evidence type="ECO:0000256" key="7">
    <source>
        <dbReference type="ARBA" id="ARBA00023033"/>
    </source>
</evidence>